<keyword evidence="7 9" id="KW-0663">Pyridoxal phosphate</keyword>
<dbReference type="InterPro" id="IPR004839">
    <property type="entry name" value="Aminotransferase_I/II_large"/>
</dbReference>
<dbReference type="Pfam" id="PF00155">
    <property type="entry name" value="Aminotran_1_2"/>
    <property type="match status" value="1"/>
</dbReference>
<keyword evidence="6 9" id="KW-0808">Transferase</keyword>
<dbReference type="InterPro" id="IPR001917">
    <property type="entry name" value="Aminotrans_II_pyridoxalP_BS"/>
</dbReference>
<evidence type="ECO:0000256" key="1">
    <source>
        <dbReference type="ARBA" id="ARBA00001933"/>
    </source>
</evidence>
<dbReference type="InterPro" id="IPR015421">
    <property type="entry name" value="PyrdxlP-dep_Trfase_major"/>
</dbReference>
<dbReference type="InterPro" id="IPR015422">
    <property type="entry name" value="PyrdxlP-dep_Trfase_small"/>
</dbReference>
<comment type="pathway">
    <text evidence="2 9">Amino-acid biosynthesis; L-histidine biosynthesis; L-histidine from 5-phospho-alpha-D-ribose 1-diphosphate: step 7/9.</text>
</comment>
<dbReference type="GO" id="GO:0030170">
    <property type="term" value="F:pyridoxal phosphate binding"/>
    <property type="evidence" value="ECO:0007669"/>
    <property type="project" value="InterPro"/>
</dbReference>
<comment type="catalytic activity">
    <reaction evidence="8 9">
        <text>L-histidinol phosphate + 2-oxoglutarate = 3-(imidazol-4-yl)-2-oxopropyl phosphate + L-glutamate</text>
        <dbReference type="Rhea" id="RHEA:23744"/>
        <dbReference type="ChEBI" id="CHEBI:16810"/>
        <dbReference type="ChEBI" id="CHEBI:29985"/>
        <dbReference type="ChEBI" id="CHEBI:57766"/>
        <dbReference type="ChEBI" id="CHEBI:57980"/>
        <dbReference type="EC" id="2.6.1.9"/>
    </reaction>
</comment>
<dbReference type="PANTHER" id="PTHR43643:SF3">
    <property type="entry name" value="HISTIDINOL-PHOSPHATE AMINOTRANSFERASE"/>
    <property type="match status" value="1"/>
</dbReference>
<dbReference type="AlphaFoldDB" id="A0AAE3VGK8"/>
<dbReference type="GO" id="GO:0000105">
    <property type="term" value="P:L-histidine biosynthetic process"/>
    <property type="evidence" value="ECO:0007669"/>
    <property type="project" value="UniProtKB-UniRule"/>
</dbReference>
<dbReference type="Gene3D" id="3.40.640.10">
    <property type="entry name" value="Type I PLP-dependent aspartate aminotransferase-like (Major domain)"/>
    <property type="match status" value="1"/>
</dbReference>
<proteinExistence type="inferred from homology"/>
<dbReference type="PROSITE" id="PS00599">
    <property type="entry name" value="AA_TRANSFER_CLASS_2"/>
    <property type="match status" value="1"/>
</dbReference>
<sequence length="351" mass="38330">MSYARPTIARIAGYTPGEQPKGRRLIKLNTNENPYPPSPMVADALQHFPAERLKLYPVPGADSVREAAAELFGIDSRQILCGNGSDDLLTIALRTFVDQGGGFAYTEPSYSLYPVLADIQGARKIPVALDENFMLPENAAELAAGAALFIMARPNAPTGNSFPKARVAKLCREFAGVVWVDEAYADFANDNCLDLLGQFPNVVVSRTLSKSYSLAGLRLGLACAAPELIAEMDKVRDSYNIDMLTQALATAAIKDSAAMRENVRRIRASREKLCGEMLAMGCDVLPSEANFIFAKPPRPAAEVFQALRERGFLVRYFNLPRISDYIRITIGSEEDMAAFCAVCRELFTAGK</sequence>
<evidence type="ECO:0000256" key="5">
    <source>
        <dbReference type="ARBA" id="ARBA00022576"/>
    </source>
</evidence>
<dbReference type="NCBIfam" id="TIGR01141">
    <property type="entry name" value="hisC"/>
    <property type="match status" value="1"/>
</dbReference>
<evidence type="ECO:0000256" key="4">
    <source>
        <dbReference type="ARBA" id="ARBA00011738"/>
    </source>
</evidence>
<comment type="subunit">
    <text evidence="4 9">Homodimer.</text>
</comment>
<comment type="similarity">
    <text evidence="3 9">Belongs to the class-II pyridoxal-phosphate-dependent aminotransferase family. Histidinol-phosphate aminotransferase subfamily.</text>
</comment>
<evidence type="ECO:0000313" key="11">
    <source>
        <dbReference type="EMBL" id="MDQ0289789.1"/>
    </source>
</evidence>
<feature type="domain" description="Aminotransferase class I/classII large" evidence="10">
    <location>
        <begin position="25"/>
        <end position="341"/>
    </location>
</feature>
<evidence type="ECO:0000313" key="12">
    <source>
        <dbReference type="Proteomes" id="UP001238163"/>
    </source>
</evidence>
<comment type="cofactor">
    <cofactor evidence="1 9">
        <name>pyridoxal 5'-phosphate</name>
        <dbReference type="ChEBI" id="CHEBI:597326"/>
    </cofactor>
</comment>
<dbReference type="PANTHER" id="PTHR43643">
    <property type="entry name" value="HISTIDINOL-PHOSPHATE AMINOTRANSFERASE 2"/>
    <property type="match status" value="1"/>
</dbReference>
<dbReference type="InterPro" id="IPR005861">
    <property type="entry name" value="HisP_aminotrans"/>
</dbReference>
<evidence type="ECO:0000256" key="8">
    <source>
        <dbReference type="ARBA" id="ARBA00047481"/>
    </source>
</evidence>
<evidence type="ECO:0000256" key="6">
    <source>
        <dbReference type="ARBA" id="ARBA00022679"/>
    </source>
</evidence>
<dbReference type="EC" id="2.6.1.9" evidence="9"/>
<reference evidence="11" key="1">
    <citation type="submission" date="2023-07" db="EMBL/GenBank/DDBJ databases">
        <title>Genomic Encyclopedia of Type Strains, Phase IV (KMG-IV): sequencing the most valuable type-strain genomes for metagenomic binning, comparative biology and taxonomic classification.</title>
        <authorList>
            <person name="Goeker M."/>
        </authorList>
    </citation>
    <scope>NUCLEOTIDE SEQUENCE</scope>
    <source>
        <strain evidence="11">DSM 24202</strain>
    </source>
</reference>
<protein>
    <recommendedName>
        <fullName evidence="9">Histidinol-phosphate aminotransferase</fullName>
        <ecNumber evidence="9">2.6.1.9</ecNumber>
    </recommendedName>
    <alternativeName>
        <fullName evidence="9">Imidazole acetol-phosphate transaminase</fullName>
    </alternativeName>
</protein>
<organism evidence="11 12">
    <name type="scientific">Oligosphaera ethanolica</name>
    <dbReference type="NCBI Taxonomy" id="760260"/>
    <lineage>
        <taxon>Bacteria</taxon>
        <taxon>Pseudomonadati</taxon>
        <taxon>Lentisphaerota</taxon>
        <taxon>Oligosphaeria</taxon>
        <taxon>Oligosphaerales</taxon>
        <taxon>Oligosphaeraceae</taxon>
        <taxon>Oligosphaera</taxon>
    </lineage>
</organism>
<gene>
    <name evidence="9" type="primary">hisC</name>
    <name evidence="11" type="ORF">J3R75_001896</name>
</gene>
<evidence type="ECO:0000259" key="10">
    <source>
        <dbReference type="Pfam" id="PF00155"/>
    </source>
</evidence>
<accession>A0AAE3VGK8</accession>
<dbReference type="InterPro" id="IPR050106">
    <property type="entry name" value="HistidinolP_aminotransfase"/>
</dbReference>
<name>A0AAE3VGK8_9BACT</name>
<keyword evidence="9" id="KW-0368">Histidine biosynthesis</keyword>
<dbReference type="GO" id="GO:0004400">
    <property type="term" value="F:histidinol-phosphate transaminase activity"/>
    <property type="evidence" value="ECO:0007669"/>
    <property type="project" value="UniProtKB-UniRule"/>
</dbReference>
<dbReference type="EMBL" id="JAUSVL010000001">
    <property type="protein sequence ID" value="MDQ0289789.1"/>
    <property type="molecule type" value="Genomic_DNA"/>
</dbReference>
<keyword evidence="12" id="KW-1185">Reference proteome</keyword>
<dbReference type="InterPro" id="IPR015424">
    <property type="entry name" value="PyrdxlP-dep_Trfase"/>
</dbReference>
<comment type="caution">
    <text evidence="11">The sequence shown here is derived from an EMBL/GenBank/DDBJ whole genome shotgun (WGS) entry which is preliminary data.</text>
</comment>
<dbReference type="RefSeq" id="WP_307261242.1">
    <property type="nucleotide sequence ID" value="NZ_JAUSVL010000001.1"/>
</dbReference>
<evidence type="ECO:0000256" key="3">
    <source>
        <dbReference type="ARBA" id="ARBA00007970"/>
    </source>
</evidence>
<keyword evidence="9" id="KW-0028">Amino-acid biosynthesis</keyword>
<evidence type="ECO:0000256" key="9">
    <source>
        <dbReference type="HAMAP-Rule" id="MF_01023"/>
    </source>
</evidence>
<evidence type="ECO:0000256" key="7">
    <source>
        <dbReference type="ARBA" id="ARBA00022898"/>
    </source>
</evidence>
<dbReference type="Proteomes" id="UP001238163">
    <property type="component" value="Unassembled WGS sequence"/>
</dbReference>
<dbReference type="HAMAP" id="MF_01023">
    <property type="entry name" value="HisC_aminotrans_2"/>
    <property type="match status" value="1"/>
</dbReference>
<keyword evidence="5 9" id="KW-0032">Aminotransferase</keyword>
<feature type="modified residue" description="N6-(pyridoxal phosphate)lysine" evidence="9">
    <location>
        <position position="210"/>
    </location>
</feature>
<evidence type="ECO:0000256" key="2">
    <source>
        <dbReference type="ARBA" id="ARBA00005011"/>
    </source>
</evidence>
<dbReference type="SUPFAM" id="SSF53383">
    <property type="entry name" value="PLP-dependent transferases"/>
    <property type="match status" value="1"/>
</dbReference>
<dbReference type="CDD" id="cd00609">
    <property type="entry name" value="AAT_like"/>
    <property type="match status" value="1"/>
</dbReference>
<dbReference type="Gene3D" id="3.90.1150.10">
    <property type="entry name" value="Aspartate Aminotransferase, domain 1"/>
    <property type="match status" value="1"/>
</dbReference>